<dbReference type="Gene3D" id="2.10.109.10">
    <property type="entry name" value="Umud Fragment, subunit A"/>
    <property type="match status" value="1"/>
</dbReference>
<dbReference type="PANTHER" id="PTHR10806:SF6">
    <property type="entry name" value="SIGNAL PEPTIDASE COMPLEX CATALYTIC SUBUNIT SEC11"/>
    <property type="match status" value="1"/>
</dbReference>
<name>A0A2M7QDA2_9BACT</name>
<reference evidence="10" key="1">
    <citation type="submission" date="2017-09" db="EMBL/GenBank/DDBJ databases">
        <title>Depth-based differentiation of microbial function through sediment-hosted aquifers and enrichment of novel symbionts in the deep terrestrial subsurface.</title>
        <authorList>
            <person name="Probst A.J."/>
            <person name="Ladd B."/>
            <person name="Jarett J.K."/>
            <person name="Geller-Mcgrath D.E."/>
            <person name="Sieber C.M.K."/>
            <person name="Emerson J.B."/>
            <person name="Anantharaman K."/>
            <person name="Thomas B.C."/>
            <person name="Malmstrom R."/>
            <person name="Stieglmeier M."/>
            <person name="Klingl A."/>
            <person name="Woyke T."/>
            <person name="Ryan C.M."/>
            <person name="Banfield J.F."/>
        </authorList>
    </citation>
    <scope>NUCLEOTIDE SEQUENCE [LARGE SCALE GENOMIC DNA]</scope>
</reference>
<dbReference type="CDD" id="cd06530">
    <property type="entry name" value="S26_SPase_I"/>
    <property type="match status" value="1"/>
</dbReference>
<dbReference type="Pfam" id="PF10502">
    <property type="entry name" value="Peptidase_S26"/>
    <property type="match status" value="1"/>
</dbReference>
<dbReference type="GO" id="GO:0016020">
    <property type="term" value="C:membrane"/>
    <property type="evidence" value="ECO:0007669"/>
    <property type="project" value="UniProtKB-SubCell"/>
</dbReference>
<dbReference type="InterPro" id="IPR013783">
    <property type="entry name" value="Ig-like_fold"/>
</dbReference>
<dbReference type="Gene3D" id="2.60.40.1260">
    <property type="entry name" value="Lamin Tail domain"/>
    <property type="match status" value="1"/>
</dbReference>
<evidence type="ECO:0000313" key="9">
    <source>
        <dbReference type="EMBL" id="PIY69196.1"/>
    </source>
</evidence>
<dbReference type="SUPFAM" id="SSF49265">
    <property type="entry name" value="Fibronectin type III"/>
    <property type="match status" value="1"/>
</dbReference>
<dbReference type="InterPro" id="IPR036116">
    <property type="entry name" value="FN3_sf"/>
</dbReference>
<evidence type="ECO:0000313" key="10">
    <source>
        <dbReference type="Proteomes" id="UP000230108"/>
    </source>
</evidence>
<comment type="caution">
    <text evidence="9">The sequence shown here is derived from an EMBL/GenBank/DDBJ whole genome shotgun (WGS) entry which is preliminary data.</text>
</comment>
<evidence type="ECO:0000256" key="4">
    <source>
        <dbReference type="ARBA" id="ARBA00023136"/>
    </source>
</evidence>
<dbReference type="SUPFAM" id="SSF51306">
    <property type="entry name" value="LexA/Signal peptidase"/>
    <property type="match status" value="1"/>
</dbReference>
<dbReference type="InterPro" id="IPR036415">
    <property type="entry name" value="Lamin_tail_dom_sf"/>
</dbReference>
<feature type="transmembrane region" description="Helical" evidence="6">
    <location>
        <begin position="147"/>
        <end position="170"/>
    </location>
</feature>
<dbReference type="EMBL" id="PFLF01000043">
    <property type="protein sequence ID" value="PIY69196.1"/>
    <property type="molecule type" value="Genomic_DNA"/>
</dbReference>
<proteinExistence type="predicted"/>
<dbReference type="PROSITE" id="PS50853">
    <property type="entry name" value="FN3"/>
    <property type="match status" value="1"/>
</dbReference>
<dbReference type="Gene3D" id="2.60.40.10">
    <property type="entry name" value="Immunoglobulins"/>
    <property type="match status" value="3"/>
</dbReference>
<feature type="domain" description="Fibronectin type-III" evidence="7">
    <location>
        <begin position="723"/>
        <end position="834"/>
    </location>
</feature>
<gene>
    <name evidence="9" type="ORF">COY90_01890</name>
</gene>
<organism evidence="9 10">
    <name type="scientific">Candidatus Roizmanbacteria bacterium CG_4_10_14_0_8_um_filter_39_9</name>
    <dbReference type="NCBI Taxonomy" id="1974829"/>
    <lineage>
        <taxon>Bacteria</taxon>
        <taxon>Candidatus Roizmaniibacteriota</taxon>
    </lineage>
</organism>
<dbReference type="SUPFAM" id="SSF74853">
    <property type="entry name" value="Lamin A/C globular tail domain"/>
    <property type="match status" value="1"/>
</dbReference>
<evidence type="ECO:0000256" key="3">
    <source>
        <dbReference type="ARBA" id="ARBA00022989"/>
    </source>
</evidence>
<dbReference type="NCBIfam" id="TIGR02228">
    <property type="entry name" value="sigpep_I_arch"/>
    <property type="match status" value="1"/>
</dbReference>
<dbReference type="InterPro" id="IPR036286">
    <property type="entry name" value="LexA/Signal_pep-like_sf"/>
</dbReference>
<dbReference type="NCBIfam" id="NF047446">
    <property type="entry name" value="barrel_OmpL47"/>
    <property type="match status" value="1"/>
</dbReference>
<dbReference type="EC" id="3.4.21.89" evidence="5"/>
<feature type="domain" description="LTD" evidence="8">
    <location>
        <begin position="826"/>
        <end position="981"/>
    </location>
</feature>
<dbReference type="AlphaFoldDB" id="A0A2M7QDA2"/>
<evidence type="ECO:0000256" key="6">
    <source>
        <dbReference type="SAM" id="Phobius"/>
    </source>
</evidence>
<keyword evidence="4 6" id="KW-0472">Membrane</keyword>
<dbReference type="InterPro" id="IPR001322">
    <property type="entry name" value="Lamin_tail_dom"/>
</dbReference>
<dbReference type="InterPro" id="IPR003961">
    <property type="entry name" value="FN3_dom"/>
</dbReference>
<feature type="transmembrane region" description="Helical" evidence="6">
    <location>
        <begin position="191"/>
        <end position="209"/>
    </location>
</feature>
<comment type="subcellular location">
    <subcellularLocation>
        <location evidence="1">Membrane</location>
    </subcellularLocation>
</comment>
<evidence type="ECO:0000256" key="5">
    <source>
        <dbReference type="NCBIfam" id="TIGR02228"/>
    </source>
</evidence>
<dbReference type="PANTHER" id="PTHR10806">
    <property type="entry name" value="SIGNAL PEPTIDASE COMPLEX CATALYTIC SUBUNIT SEC11"/>
    <property type="match status" value="1"/>
</dbReference>
<evidence type="ECO:0000259" key="7">
    <source>
        <dbReference type="PROSITE" id="PS50853"/>
    </source>
</evidence>
<keyword evidence="2 6" id="KW-0812">Transmembrane</keyword>
<dbReference type="InterPro" id="IPR058094">
    <property type="entry name" value="Ig-like_OmpL47-like"/>
</dbReference>
<dbReference type="InterPro" id="IPR001733">
    <property type="entry name" value="Peptidase_S26B"/>
</dbReference>
<dbReference type="Proteomes" id="UP000230108">
    <property type="component" value="Unassembled WGS sequence"/>
</dbReference>
<dbReference type="GO" id="GO:0009003">
    <property type="term" value="F:signal peptidase activity"/>
    <property type="evidence" value="ECO:0007669"/>
    <property type="project" value="UniProtKB-EC"/>
</dbReference>
<dbReference type="GO" id="GO:0006465">
    <property type="term" value="P:signal peptide processing"/>
    <property type="evidence" value="ECO:0007669"/>
    <property type="project" value="UniProtKB-UniRule"/>
</dbReference>
<sequence length="1146" mass="125156">MTIFKKIINIAEWIVCIVILALCLLVAAPILPTRYKIQPFVVITGSMKPNIQIGSVAFVQNAPYSDLKKGDIIAFENPGNKSQVIIHRMVNIKPTVLGNRAVPFFITKGDANSSKDVWEVVPGAIKGKYITSIPYLGYALTEVKKPLGFLLIIGIPSIVLIFIFAFQLVVGILEEMRKKRSEENKPIKTPHTVVGILIFLFLPLSIFSYKTINALWLKNIDASGISISAKDFVPPPVPLLRSPANNTIMNSAGLQQTWQYVVDEHGSNPVTYYYESCGVDPQLYAGQICPAGQVRYTATYTIANKQTIGGEERIVKNASGAPDGIFWWRVQAIDTVGNRSAWSEVWKLTLDSTKPLKPQVKTIYKGHNSSTWTEVGCGGFTNDTHITIEWYPSTDPNIDYYWFGTKSNTKHAKVYHPTTQYFGNMTPGNNPYSYTIIAVDKAGNESVISNSCGLTLDQVAPSSLSLSIEGSYTKAVEEKFTNGGLESGLTGWTTAGDVAITTGDIITQPFPETDLVINPYDGSSSMARIGNYAYPSDEGNKVWENRLMQSVSGGAKGLSLHYNYASYDNAFDDPGFFIRLNGQEIFKTDPSVLSTADFGVARNTGWQQFSYDLSDYANSDKLNLAIYAGNTTDNTLQSWAYVDAITTYFVSAPGHATYTLVGSDALSGINHYEYRIGGESWQQTSSTFQVTEHGDHWVEYYAVDNAGNNSSIYRVQVITDNQAPATINDLGVAEIRINTATLTWTSPGNNGSSGRAAKYDIRYSTSPIITEDNFNSATSAGKIPVPQEAGLNESVEILGLNPSTAYYFAIRAADEAPNWSGIDTTTGTTTALAPLTSVTAGDIVINELMWMGTSVSTADEWIELRNMTDRTIDLSGFKIQKYNGTTYADMVTLPSSSVAPHSYFLITNYAPGTAGSQLKSSVTADLVTTSVALAAGHLQLQLTDPLSNVLDTAWDYTYDLSTGEGEGLYDAIDLKYYSMERTSVPGIGMDPLNWYSCIDSASRTEFFTTGTVGSDVRGTPRTENRSENEPLAHLTTSVRPTPTVSATPEATLTLADDRKTVSFSVQNIADYDKLSYELSYDAFSIAKGLVGSDVDISSLDKYEKTDLDLATCSGEVCTYDTDVKNVKLIIILTDKDGVKITLEENL</sequence>
<feature type="transmembrane region" description="Helical" evidence="6">
    <location>
        <begin position="7"/>
        <end position="31"/>
    </location>
</feature>
<dbReference type="GO" id="GO:0004252">
    <property type="term" value="F:serine-type endopeptidase activity"/>
    <property type="evidence" value="ECO:0007669"/>
    <property type="project" value="UniProtKB-UniRule"/>
</dbReference>
<dbReference type="InterPro" id="IPR019533">
    <property type="entry name" value="Peptidase_S26"/>
</dbReference>
<protein>
    <recommendedName>
        <fullName evidence="5">Signal peptidase I</fullName>
        <ecNumber evidence="5">3.4.21.89</ecNumber>
    </recommendedName>
</protein>
<dbReference type="Pfam" id="PF00932">
    <property type="entry name" value="LTD"/>
    <property type="match status" value="1"/>
</dbReference>
<dbReference type="SMART" id="SM00060">
    <property type="entry name" value="FN3"/>
    <property type="match status" value="2"/>
</dbReference>
<evidence type="ECO:0000259" key="8">
    <source>
        <dbReference type="PROSITE" id="PS51841"/>
    </source>
</evidence>
<dbReference type="CDD" id="cd00063">
    <property type="entry name" value="FN3"/>
    <property type="match status" value="1"/>
</dbReference>
<keyword evidence="3 6" id="KW-1133">Transmembrane helix</keyword>
<evidence type="ECO:0000256" key="1">
    <source>
        <dbReference type="ARBA" id="ARBA00004370"/>
    </source>
</evidence>
<evidence type="ECO:0000256" key="2">
    <source>
        <dbReference type="ARBA" id="ARBA00022692"/>
    </source>
</evidence>
<dbReference type="Pfam" id="PF00041">
    <property type="entry name" value="fn3"/>
    <property type="match status" value="1"/>
</dbReference>
<accession>A0A2M7QDA2</accession>
<dbReference type="PROSITE" id="PS51841">
    <property type="entry name" value="LTD"/>
    <property type="match status" value="1"/>
</dbReference>